<gene>
    <name evidence="1" type="ORF">EJ02DRAFT_27605</name>
</gene>
<dbReference type="AlphaFoldDB" id="A0A6A5SEA2"/>
<evidence type="ECO:0008006" key="3">
    <source>
        <dbReference type="Google" id="ProtNLM"/>
    </source>
</evidence>
<organism evidence="1 2">
    <name type="scientific">Clathrospora elynae</name>
    <dbReference type="NCBI Taxonomy" id="706981"/>
    <lineage>
        <taxon>Eukaryota</taxon>
        <taxon>Fungi</taxon>
        <taxon>Dikarya</taxon>
        <taxon>Ascomycota</taxon>
        <taxon>Pezizomycotina</taxon>
        <taxon>Dothideomycetes</taxon>
        <taxon>Pleosporomycetidae</taxon>
        <taxon>Pleosporales</taxon>
        <taxon>Diademaceae</taxon>
        <taxon>Clathrospora</taxon>
    </lineage>
</organism>
<evidence type="ECO:0000313" key="1">
    <source>
        <dbReference type="EMBL" id="KAF1938373.1"/>
    </source>
</evidence>
<dbReference type="Proteomes" id="UP000800038">
    <property type="component" value="Unassembled WGS sequence"/>
</dbReference>
<dbReference type="SUPFAM" id="SSF56112">
    <property type="entry name" value="Protein kinase-like (PK-like)"/>
    <property type="match status" value="1"/>
</dbReference>
<keyword evidence="2" id="KW-1185">Reference proteome</keyword>
<dbReference type="InterPro" id="IPR004119">
    <property type="entry name" value="EcKL"/>
</dbReference>
<accession>A0A6A5SEA2</accession>
<dbReference type="PANTHER" id="PTHR11012:SF30">
    <property type="entry name" value="PROTEIN KINASE-LIKE DOMAIN-CONTAINING"/>
    <property type="match status" value="1"/>
</dbReference>
<proteinExistence type="predicted"/>
<dbReference type="OrthoDB" id="411145at2759"/>
<dbReference type="InterPro" id="IPR011009">
    <property type="entry name" value="Kinase-like_dom_sf"/>
</dbReference>
<feature type="non-terminal residue" evidence="1">
    <location>
        <position position="436"/>
    </location>
</feature>
<dbReference type="Pfam" id="PF02958">
    <property type="entry name" value="EcKL"/>
    <property type="match status" value="1"/>
</dbReference>
<dbReference type="EMBL" id="ML976107">
    <property type="protein sequence ID" value="KAF1938373.1"/>
    <property type="molecule type" value="Genomic_DNA"/>
</dbReference>
<dbReference type="Gene3D" id="3.90.1200.10">
    <property type="match status" value="1"/>
</dbReference>
<reference evidence="1" key="1">
    <citation type="journal article" date="2020" name="Stud. Mycol.">
        <title>101 Dothideomycetes genomes: a test case for predicting lifestyles and emergence of pathogens.</title>
        <authorList>
            <person name="Haridas S."/>
            <person name="Albert R."/>
            <person name="Binder M."/>
            <person name="Bloem J."/>
            <person name="Labutti K."/>
            <person name="Salamov A."/>
            <person name="Andreopoulos B."/>
            <person name="Baker S."/>
            <person name="Barry K."/>
            <person name="Bills G."/>
            <person name="Bluhm B."/>
            <person name="Cannon C."/>
            <person name="Castanera R."/>
            <person name="Culley D."/>
            <person name="Daum C."/>
            <person name="Ezra D."/>
            <person name="Gonzalez J."/>
            <person name="Henrissat B."/>
            <person name="Kuo A."/>
            <person name="Liang C."/>
            <person name="Lipzen A."/>
            <person name="Lutzoni F."/>
            <person name="Magnuson J."/>
            <person name="Mondo S."/>
            <person name="Nolan M."/>
            <person name="Ohm R."/>
            <person name="Pangilinan J."/>
            <person name="Park H.-J."/>
            <person name="Ramirez L."/>
            <person name="Alfaro M."/>
            <person name="Sun H."/>
            <person name="Tritt A."/>
            <person name="Yoshinaga Y."/>
            <person name="Zwiers L.-H."/>
            <person name="Turgeon B."/>
            <person name="Goodwin S."/>
            <person name="Spatafora J."/>
            <person name="Crous P."/>
            <person name="Grigoriev I."/>
        </authorList>
    </citation>
    <scope>NUCLEOTIDE SEQUENCE</scope>
    <source>
        <strain evidence="1">CBS 161.51</strain>
    </source>
</reference>
<name>A0A6A5SEA2_9PLEO</name>
<protein>
    <recommendedName>
        <fullName evidence="3">Aminoglycoside phosphotransferase domain-containing protein</fullName>
    </recommendedName>
</protein>
<dbReference type="PANTHER" id="PTHR11012">
    <property type="entry name" value="PROTEIN KINASE-LIKE DOMAIN-CONTAINING"/>
    <property type="match status" value="1"/>
</dbReference>
<sequence>MIPHLQRLPKHLLILSLAFLLLGVVYSRWQAFSKISMPTRPLPNEVASALLAERGLQLQSLKSIQSLWAGYGEICRVIATQDAFPDENSGAQESQSYILKLVTPPPTKADDEGHTRKILSYQVEQYFYSNLAPQMPASIPVAKCLASVNAHHADGTSITAMMLSDLRQQYPVAGEKRNVLTPTQVFAALDWLSGFHGFWWPRAKSLKGSSLVLPPLQEVQRDGQDAVNKTIWLNGGYTYLATRRTEYNTLAKDYEAEWNEPLTDWVDGEDFSISEIAAAFLAPKESGWSPIKSYQTLIHGDVKSENLFTSTSGEEVAFYDFQYVGLGLGVCDLAKFFTCSVPLSMLVSDKQIPRELDMQEGEKQLLQRYWERLREVGTQEYKWGIFIRHWETALVDWLRFQASWGFWGNTEWLEARVRSILKDQEWKDALISNVDK</sequence>
<evidence type="ECO:0000313" key="2">
    <source>
        <dbReference type="Proteomes" id="UP000800038"/>
    </source>
</evidence>